<keyword evidence="2" id="KW-1185">Reference proteome</keyword>
<dbReference type="KEGG" id="ovi:T265_02797"/>
<dbReference type="EMBL" id="KL596654">
    <property type="protein sequence ID" value="KER30870.1"/>
    <property type="molecule type" value="Genomic_DNA"/>
</dbReference>
<gene>
    <name evidence="1" type="ORF">T265_02797</name>
</gene>
<dbReference type="Proteomes" id="UP000054324">
    <property type="component" value="Unassembled WGS sequence"/>
</dbReference>
<reference evidence="1 2" key="1">
    <citation type="submission" date="2013-11" db="EMBL/GenBank/DDBJ databases">
        <title>Opisthorchis viverrini - life in the bile duct.</title>
        <authorList>
            <person name="Young N.D."/>
            <person name="Nagarajan N."/>
            <person name="Lin S.J."/>
            <person name="Korhonen P.K."/>
            <person name="Jex A.R."/>
            <person name="Hall R.S."/>
            <person name="Safavi-Hemami H."/>
            <person name="Kaewkong W."/>
            <person name="Bertrand D."/>
            <person name="Gao S."/>
            <person name="Seet Q."/>
            <person name="Wongkham S."/>
            <person name="Teh B.T."/>
            <person name="Wongkham C."/>
            <person name="Intapan P.M."/>
            <person name="Maleewong W."/>
            <person name="Yang X."/>
            <person name="Hu M."/>
            <person name="Wang Z."/>
            <person name="Hofmann A."/>
            <person name="Sternberg P.W."/>
            <person name="Tan P."/>
            <person name="Wang J."/>
            <person name="Gasser R.B."/>
        </authorList>
    </citation>
    <scope>NUCLEOTIDE SEQUENCE [LARGE SCALE GENOMIC DNA]</scope>
</reference>
<evidence type="ECO:0000313" key="2">
    <source>
        <dbReference type="Proteomes" id="UP000054324"/>
    </source>
</evidence>
<dbReference type="GeneID" id="20316985"/>
<name>A0A075A5I0_OPIVI</name>
<dbReference type="CTD" id="20316985"/>
<accession>A0A075A5I0</accession>
<protein>
    <submittedName>
        <fullName evidence="1">Uncharacterized protein</fullName>
    </submittedName>
</protein>
<sequence>MEEAAAIATESYPPPTQESRRVEALKWRSLSYDGFLLRGPGGLNRQDRVGIVRAGRGGISPGYWFAITKRKDRNRRYMYRMHCELRNAPWNFRSIPRRLSGSLHMRSKNLKAETSKNPKITSYTTWTLPALPT</sequence>
<proteinExistence type="predicted"/>
<dbReference type="RefSeq" id="XP_009165386.1">
    <property type="nucleotide sequence ID" value="XM_009167122.1"/>
</dbReference>
<evidence type="ECO:0000313" key="1">
    <source>
        <dbReference type="EMBL" id="KER30870.1"/>
    </source>
</evidence>
<dbReference type="AlphaFoldDB" id="A0A075A5I0"/>
<organism evidence="1 2">
    <name type="scientific">Opisthorchis viverrini</name>
    <name type="common">Southeast Asian liver fluke</name>
    <dbReference type="NCBI Taxonomy" id="6198"/>
    <lineage>
        <taxon>Eukaryota</taxon>
        <taxon>Metazoa</taxon>
        <taxon>Spiralia</taxon>
        <taxon>Lophotrochozoa</taxon>
        <taxon>Platyhelminthes</taxon>
        <taxon>Trematoda</taxon>
        <taxon>Digenea</taxon>
        <taxon>Opisthorchiida</taxon>
        <taxon>Opisthorchiata</taxon>
        <taxon>Opisthorchiidae</taxon>
        <taxon>Opisthorchis</taxon>
    </lineage>
</organism>